<evidence type="ECO:0000313" key="1">
    <source>
        <dbReference type="EMBL" id="CAG8715356.1"/>
    </source>
</evidence>
<keyword evidence="2" id="KW-1185">Reference proteome</keyword>
<sequence length="73" mass="8495">MAVQTGIVFGKPELLVPITKLEVYFRQLANQIKDKKDVEIPKPVYNNIIKQNNNKFPKFINIKYKKALDSTFL</sequence>
<feature type="non-terminal residue" evidence="1">
    <location>
        <position position="73"/>
    </location>
</feature>
<name>A0ABN7V1A2_GIGMA</name>
<proteinExistence type="predicted"/>
<comment type="caution">
    <text evidence="1">The sequence shown here is derived from an EMBL/GenBank/DDBJ whole genome shotgun (WGS) entry which is preliminary data.</text>
</comment>
<reference evidence="1 2" key="1">
    <citation type="submission" date="2021-06" db="EMBL/GenBank/DDBJ databases">
        <authorList>
            <person name="Kallberg Y."/>
            <person name="Tangrot J."/>
            <person name="Rosling A."/>
        </authorList>
    </citation>
    <scope>NUCLEOTIDE SEQUENCE [LARGE SCALE GENOMIC DNA]</scope>
    <source>
        <strain evidence="1 2">120-4 pot B 10/14</strain>
    </source>
</reference>
<accession>A0ABN7V1A2</accession>
<organism evidence="1 2">
    <name type="scientific">Gigaspora margarita</name>
    <dbReference type="NCBI Taxonomy" id="4874"/>
    <lineage>
        <taxon>Eukaryota</taxon>
        <taxon>Fungi</taxon>
        <taxon>Fungi incertae sedis</taxon>
        <taxon>Mucoromycota</taxon>
        <taxon>Glomeromycotina</taxon>
        <taxon>Glomeromycetes</taxon>
        <taxon>Diversisporales</taxon>
        <taxon>Gigasporaceae</taxon>
        <taxon>Gigaspora</taxon>
    </lineage>
</organism>
<protein>
    <submittedName>
        <fullName evidence="1">7602_t:CDS:1</fullName>
    </submittedName>
</protein>
<dbReference type="EMBL" id="CAJVQB010008191">
    <property type="protein sequence ID" value="CAG8715356.1"/>
    <property type="molecule type" value="Genomic_DNA"/>
</dbReference>
<dbReference type="Proteomes" id="UP000789901">
    <property type="component" value="Unassembled WGS sequence"/>
</dbReference>
<gene>
    <name evidence="1" type="ORF">GMARGA_LOCUS13068</name>
</gene>
<evidence type="ECO:0000313" key="2">
    <source>
        <dbReference type="Proteomes" id="UP000789901"/>
    </source>
</evidence>